<accession>A0A7W8YQ54</accession>
<dbReference type="EMBL" id="JACHCF010000001">
    <property type="protein sequence ID" value="MBB5619513.1"/>
    <property type="molecule type" value="Genomic_DNA"/>
</dbReference>
<dbReference type="SUPFAM" id="SSF49464">
    <property type="entry name" value="Carboxypeptidase regulatory domain-like"/>
    <property type="match status" value="1"/>
</dbReference>
<protein>
    <recommendedName>
        <fullName evidence="3">Carboxypeptidase-like protein</fullName>
    </recommendedName>
</protein>
<evidence type="ECO:0008006" key="3">
    <source>
        <dbReference type="Google" id="ProtNLM"/>
    </source>
</evidence>
<dbReference type="Proteomes" id="UP000537718">
    <property type="component" value="Unassembled WGS sequence"/>
</dbReference>
<evidence type="ECO:0000313" key="1">
    <source>
        <dbReference type="EMBL" id="MBB5619513.1"/>
    </source>
</evidence>
<dbReference type="InterPro" id="IPR008969">
    <property type="entry name" value="CarboxyPept-like_regulatory"/>
</dbReference>
<evidence type="ECO:0000313" key="2">
    <source>
        <dbReference type="Proteomes" id="UP000537718"/>
    </source>
</evidence>
<sequence>MKKLVLYISLLSLFAILILSFTASSPAETVYYQIASRESMLHVVVIDEEAKPFPGATVRLIELNKDTITNAEGVAVVKISQYSCIMAVSFVGYQPKVMKVIRGNTAPYKVALYPERLTKN</sequence>
<gene>
    <name evidence="1" type="ORF">HDE69_000549</name>
</gene>
<comment type="caution">
    <text evidence="1">The sequence shown here is derived from an EMBL/GenBank/DDBJ whole genome shotgun (WGS) entry which is preliminary data.</text>
</comment>
<dbReference type="RefSeq" id="WP_183865641.1">
    <property type="nucleotide sequence ID" value="NZ_JACHCF010000001.1"/>
</dbReference>
<proteinExistence type="predicted"/>
<organism evidence="1 2">
    <name type="scientific">Pedobacter cryoconitis</name>
    <dbReference type="NCBI Taxonomy" id="188932"/>
    <lineage>
        <taxon>Bacteria</taxon>
        <taxon>Pseudomonadati</taxon>
        <taxon>Bacteroidota</taxon>
        <taxon>Sphingobacteriia</taxon>
        <taxon>Sphingobacteriales</taxon>
        <taxon>Sphingobacteriaceae</taxon>
        <taxon>Pedobacter</taxon>
    </lineage>
</organism>
<name>A0A7W8YQ54_9SPHI</name>
<reference evidence="1 2" key="1">
    <citation type="submission" date="2020-08" db="EMBL/GenBank/DDBJ databases">
        <title>Genomic Encyclopedia of Type Strains, Phase IV (KMG-V): Genome sequencing to study the core and pangenomes of soil and plant-associated prokaryotes.</title>
        <authorList>
            <person name="Whitman W."/>
        </authorList>
    </citation>
    <scope>NUCLEOTIDE SEQUENCE [LARGE SCALE GENOMIC DNA]</scope>
    <source>
        <strain evidence="1 2">MP7CTX6</strain>
    </source>
</reference>
<dbReference type="AlphaFoldDB" id="A0A7W8YQ54"/>